<proteinExistence type="predicted"/>
<dbReference type="eggNOG" id="COG4126">
    <property type="taxonomic scope" value="Bacteria"/>
</dbReference>
<dbReference type="Proteomes" id="UP000006457">
    <property type="component" value="Unassembled WGS sequence"/>
</dbReference>
<dbReference type="RefSeq" id="WP_005760852.1">
    <property type="nucleotide sequence ID" value="NZ_AJSX01000033.1"/>
</dbReference>
<dbReference type="PATRIC" id="fig|1095749.3.peg.1332"/>
<evidence type="ECO:0000313" key="2">
    <source>
        <dbReference type="Proteomes" id="UP000006457"/>
    </source>
</evidence>
<comment type="caution">
    <text evidence="1">The sequence shown here is derived from an EMBL/GenBank/DDBJ whole genome shotgun (WGS) entry which is preliminary data.</text>
</comment>
<sequence>MPKIILIHAVTAAMDPVKQAFKQNWAEAKVLNILDETLSDDRAKSKQLTPQLTQRILDLTQYAISKEADGILFTCSAFGDAIEQATKNSPVPVLKPNEAMFRLALEKGTKIGMIASFQPAVAGMEEEFYELAKEINPQATIRTVCVTEAKEALNQGDIRLHDKLMAEAAKQFTDEDILLLAHFSSSTALSLASTMTTKPILTSPQSAVELLKNKLANLK</sequence>
<evidence type="ECO:0000313" key="1">
    <source>
        <dbReference type="EMBL" id="EIJ69101.1"/>
    </source>
</evidence>
<dbReference type="GO" id="GO:0047661">
    <property type="term" value="F:amino-acid racemase activity"/>
    <property type="evidence" value="ECO:0007669"/>
    <property type="project" value="InterPro"/>
</dbReference>
<dbReference type="InterPro" id="IPR015942">
    <property type="entry name" value="Asp/Glu/hydantoin_racemase"/>
</dbReference>
<dbReference type="EMBL" id="AJSX01000033">
    <property type="protein sequence ID" value="EIJ69101.1"/>
    <property type="molecule type" value="Genomic_DNA"/>
</dbReference>
<dbReference type="OrthoDB" id="978447at2"/>
<keyword evidence="2" id="KW-1185">Reference proteome</keyword>
<dbReference type="AlphaFoldDB" id="I3DBK8"/>
<organism evidence="1 2">
    <name type="scientific">Pasteurella bettyae CCUG 2042</name>
    <dbReference type="NCBI Taxonomy" id="1095749"/>
    <lineage>
        <taxon>Bacteria</taxon>
        <taxon>Pseudomonadati</taxon>
        <taxon>Pseudomonadota</taxon>
        <taxon>Gammaproteobacteria</taxon>
        <taxon>Pasteurellales</taxon>
        <taxon>Pasteurellaceae</taxon>
        <taxon>Pasteurella</taxon>
    </lineage>
</organism>
<dbReference type="Pfam" id="PF01177">
    <property type="entry name" value="Asp_Glu_race"/>
    <property type="match status" value="1"/>
</dbReference>
<reference evidence="1 2" key="1">
    <citation type="submission" date="2012-03" db="EMBL/GenBank/DDBJ databases">
        <authorList>
            <person name="Harkins D.M."/>
            <person name="Madupu R."/>
            <person name="Durkin A.S."/>
            <person name="Torralba M."/>
            <person name="Methe B."/>
            <person name="Sutton G.G."/>
            <person name="Nelson K.E."/>
        </authorList>
    </citation>
    <scope>NUCLEOTIDE SEQUENCE [LARGE SCALE GENOMIC DNA]</scope>
    <source>
        <strain evidence="1 2">CCUG 2042</strain>
    </source>
</reference>
<accession>I3DBK8</accession>
<name>I3DBK8_9PAST</name>
<protein>
    <submittedName>
        <fullName evidence="1">Asp/Glu/Hydantoin racemase</fullName>
    </submittedName>
</protein>
<gene>
    <name evidence="1" type="ORF">HMPREF1052_0395</name>
</gene>